<evidence type="ECO:0000256" key="2">
    <source>
        <dbReference type="ARBA" id="ARBA00022840"/>
    </source>
</evidence>
<dbReference type="PANTHER" id="PTHR24346:SF30">
    <property type="entry name" value="MATERNAL EMBRYONIC LEUCINE ZIPPER KINASE"/>
    <property type="match status" value="1"/>
</dbReference>
<protein>
    <recommendedName>
        <fullName evidence="3">Protein kinase domain-containing protein</fullName>
    </recommendedName>
</protein>
<sequence>MVLVTSSVTCVRNPETRVKTVNQYTLGEEVGRGTYCKVRWARDGAGRCLAVKAFSKTVLERQFVSYFDEDGPATVPLGSRIEEERRILGRISHKHICALEEVIDDPGFETLYLVYEGLRGGQLMRWNPECNAYHVRSDPLDVRQQWCEAVRCGDTGAGEEIATYQEPVARHLLRQLLQATAYLHEQGVVHKDLKPDNILLSLPVPTADRRFVRLLSLACWPNVPPPREVGPALDQPAAAEPAGLPSDDGDLSELMARSGFLLKVSDFNTAVERPQPDCRIYDAEGTHFFTPPECFAGHSGGILGKPRDVWSVGCVLFTMLFGRTPYWAEVNLALQILIMQDAPFDVPAGVISQQAEELIRGLTAREPPERLTAAQALGHSWLS</sequence>
<dbReference type="SMART" id="SM00220">
    <property type="entry name" value="S_TKc"/>
    <property type="match status" value="1"/>
</dbReference>
<reference evidence="4" key="1">
    <citation type="submission" date="2021-01" db="EMBL/GenBank/DDBJ databases">
        <authorList>
            <person name="Corre E."/>
            <person name="Pelletier E."/>
            <person name="Niang G."/>
            <person name="Scheremetjew M."/>
            <person name="Finn R."/>
            <person name="Kale V."/>
            <person name="Holt S."/>
            <person name="Cochrane G."/>
            <person name="Meng A."/>
            <person name="Brown T."/>
            <person name="Cohen L."/>
        </authorList>
    </citation>
    <scope>NUCLEOTIDE SEQUENCE</scope>
    <source>
        <strain evidence="4">CCMP3105</strain>
    </source>
</reference>
<dbReference type="InterPro" id="IPR008271">
    <property type="entry name" value="Ser/Thr_kinase_AS"/>
</dbReference>
<dbReference type="PROSITE" id="PS00108">
    <property type="entry name" value="PROTEIN_KINASE_ST"/>
    <property type="match status" value="1"/>
</dbReference>
<dbReference type="GO" id="GO:0035556">
    <property type="term" value="P:intracellular signal transduction"/>
    <property type="evidence" value="ECO:0007669"/>
    <property type="project" value="TreeGrafter"/>
</dbReference>
<dbReference type="SUPFAM" id="SSF56112">
    <property type="entry name" value="Protein kinase-like (PK-like)"/>
    <property type="match status" value="1"/>
</dbReference>
<evidence type="ECO:0000256" key="1">
    <source>
        <dbReference type="ARBA" id="ARBA00022741"/>
    </source>
</evidence>
<dbReference type="GO" id="GO:0005737">
    <property type="term" value="C:cytoplasm"/>
    <property type="evidence" value="ECO:0007669"/>
    <property type="project" value="TreeGrafter"/>
</dbReference>
<evidence type="ECO:0000313" key="4">
    <source>
        <dbReference type="EMBL" id="CAE4666254.1"/>
    </source>
</evidence>
<accession>A0A7S4T5T3</accession>
<keyword evidence="1" id="KW-0547">Nucleotide-binding</keyword>
<feature type="domain" description="Protein kinase" evidence="3">
    <location>
        <begin position="24"/>
        <end position="382"/>
    </location>
</feature>
<dbReference type="AlphaFoldDB" id="A0A7S4T5T3"/>
<evidence type="ECO:0000259" key="3">
    <source>
        <dbReference type="PROSITE" id="PS50011"/>
    </source>
</evidence>
<keyword evidence="2" id="KW-0067">ATP-binding</keyword>
<gene>
    <name evidence="4" type="ORF">AMON00008_LOCUS63072</name>
</gene>
<dbReference type="Gene3D" id="1.10.510.10">
    <property type="entry name" value="Transferase(Phosphotransferase) domain 1"/>
    <property type="match status" value="1"/>
</dbReference>
<organism evidence="4">
    <name type="scientific">Alexandrium monilatum</name>
    <dbReference type="NCBI Taxonomy" id="311494"/>
    <lineage>
        <taxon>Eukaryota</taxon>
        <taxon>Sar</taxon>
        <taxon>Alveolata</taxon>
        <taxon>Dinophyceae</taxon>
        <taxon>Gonyaulacales</taxon>
        <taxon>Pyrocystaceae</taxon>
        <taxon>Alexandrium</taxon>
    </lineage>
</organism>
<name>A0A7S4T5T3_9DINO</name>
<proteinExistence type="predicted"/>
<dbReference type="PROSITE" id="PS50011">
    <property type="entry name" value="PROTEIN_KINASE_DOM"/>
    <property type="match status" value="1"/>
</dbReference>
<dbReference type="EMBL" id="HBNR01088014">
    <property type="protein sequence ID" value="CAE4666254.1"/>
    <property type="molecule type" value="Transcribed_RNA"/>
</dbReference>
<dbReference type="InterPro" id="IPR011009">
    <property type="entry name" value="Kinase-like_dom_sf"/>
</dbReference>
<dbReference type="Pfam" id="PF00069">
    <property type="entry name" value="Pkinase"/>
    <property type="match status" value="2"/>
</dbReference>
<dbReference type="PANTHER" id="PTHR24346">
    <property type="entry name" value="MAP/MICROTUBULE AFFINITY-REGULATING KINASE"/>
    <property type="match status" value="1"/>
</dbReference>
<dbReference type="GO" id="GO:0005524">
    <property type="term" value="F:ATP binding"/>
    <property type="evidence" value="ECO:0007669"/>
    <property type="project" value="UniProtKB-KW"/>
</dbReference>
<dbReference type="GO" id="GO:0004674">
    <property type="term" value="F:protein serine/threonine kinase activity"/>
    <property type="evidence" value="ECO:0007669"/>
    <property type="project" value="TreeGrafter"/>
</dbReference>
<dbReference type="InterPro" id="IPR000719">
    <property type="entry name" value="Prot_kinase_dom"/>
</dbReference>
<dbReference type="Gene3D" id="3.30.200.20">
    <property type="entry name" value="Phosphorylase Kinase, domain 1"/>
    <property type="match status" value="1"/>
</dbReference>